<organism evidence="2 3">
    <name type="scientific">Rhizobium fabae</name>
    <dbReference type="NCBI Taxonomy" id="573179"/>
    <lineage>
        <taxon>Bacteria</taxon>
        <taxon>Pseudomonadati</taxon>
        <taxon>Pseudomonadota</taxon>
        <taxon>Alphaproteobacteria</taxon>
        <taxon>Hyphomicrobiales</taxon>
        <taxon>Rhizobiaceae</taxon>
        <taxon>Rhizobium/Agrobacterium group</taxon>
        <taxon>Rhizobium</taxon>
    </lineage>
</organism>
<dbReference type="EMBL" id="JACIDG010000007">
    <property type="protein sequence ID" value="MBB3915865.1"/>
    <property type="molecule type" value="Genomic_DNA"/>
</dbReference>
<evidence type="ECO:0000313" key="2">
    <source>
        <dbReference type="EMBL" id="MBB3915865.1"/>
    </source>
</evidence>
<sequence length="153" mass="16812">MNAELVESAVGHIKTDRATGKKFSPKQSQPLFGKACDHRDDRRGSEGAGVEDRLADEFGSLPFSDGSHEMSTDEAVDHIQSTDAAKKSDQGDEKERGSSADIGCHEESDCADEPCRRHLERNLLVAHIRPRRVFGMNYSVKNSQGRATHEMSG</sequence>
<feature type="region of interest" description="Disordered" evidence="1">
    <location>
        <begin position="1"/>
        <end position="111"/>
    </location>
</feature>
<evidence type="ECO:0000256" key="1">
    <source>
        <dbReference type="SAM" id="MobiDB-lite"/>
    </source>
</evidence>
<dbReference type="AlphaFoldDB" id="A0A7W6B5B2"/>
<reference evidence="2 3" key="1">
    <citation type="submission" date="2020-08" db="EMBL/GenBank/DDBJ databases">
        <title>Genomic Encyclopedia of Type Strains, Phase IV (KMG-IV): sequencing the most valuable type-strain genomes for metagenomic binning, comparative biology and taxonomic classification.</title>
        <authorList>
            <person name="Goeker M."/>
        </authorList>
    </citation>
    <scope>NUCLEOTIDE SEQUENCE [LARGE SCALE GENOMIC DNA]</scope>
    <source>
        <strain evidence="2 3">DSM 19331</strain>
    </source>
</reference>
<gene>
    <name evidence="2" type="ORF">GGQ65_003161</name>
</gene>
<evidence type="ECO:0000313" key="3">
    <source>
        <dbReference type="Proteomes" id="UP000545490"/>
    </source>
</evidence>
<comment type="caution">
    <text evidence="2">The sequence shown here is derived from an EMBL/GenBank/DDBJ whole genome shotgun (WGS) entry which is preliminary data.</text>
</comment>
<feature type="compositionally biased region" description="Basic and acidic residues" evidence="1">
    <location>
        <begin position="84"/>
        <end position="111"/>
    </location>
</feature>
<accession>A0A7W6B5B2</accession>
<feature type="compositionally biased region" description="Basic and acidic residues" evidence="1">
    <location>
        <begin position="35"/>
        <end position="56"/>
    </location>
</feature>
<dbReference type="Proteomes" id="UP000545490">
    <property type="component" value="Unassembled WGS sequence"/>
</dbReference>
<feature type="compositionally biased region" description="Basic and acidic residues" evidence="1">
    <location>
        <begin position="66"/>
        <end position="77"/>
    </location>
</feature>
<proteinExistence type="predicted"/>
<protein>
    <submittedName>
        <fullName evidence="2">Uncharacterized protein</fullName>
    </submittedName>
</protein>
<name>A0A7W6B5B2_9HYPH</name>